<protein>
    <submittedName>
        <fullName evidence="1">Uncharacterized protein</fullName>
    </submittedName>
</protein>
<comment type="caution">
    <text evidence="1">The sequence shown here is derived from an EMBL/GenBank/DDBJ whole genome shotgun (WGS) entry which is preliminary data.</text>
</comment>
<dbReference type="Proteomes" id="UP001620626">
    <property type="component" value="Unassembled WGS sequence"/>
</dbReference>
<reference evidence="1 2" key="1">
    <citation type="submission" date="2024-10" db="EMBL/GenBank/DDBJ databases">
        <authorList>
            <person name="Kim D."/>
        </authorList>
    </citation>
    <scope>NUCLEOTIDE SEQUENCE [LARGE SCALE GENOMIC DNA]</scope>
    <source>
        <strain evidence="1">BH-2024</strain>
    </source>
</reference>
<evidence type="ECO:0000313" key="1">
    <source>
        <dbReference type="EMBL" id="KAL3086021.1"/>
    </source>
</evidence>
<keyword evidence="2" id="KW-1185">Reference proteome</keyword>
<proteinExistence type="predicted"/>
<name>A0ABD2J5N4_9BILA</name>
<dbReference type="EMBL" id="JBICBT010001050">
    <property type="protein sequence ID" value="KAL3086021.1"/>
    <property type="molecule type" value="Genomic_DNA"/>
</dbReference>
<gene>
    <name evidence="1" type="ORF">niasHT_030445</name>
</gene>
<dbReference type="AlphaFoldDB" id="A0ABD2J5N4"/>
<accession>A0ABD2J5N4</accession>
<sequence length="124" mass="14332">MRDKIPLSSTEDNYNKCLAQHIIALNRIGALEKVRVSEEPALLDFFEQSKKKRRLQAQFGAVRCPTLRLALVVSKRCFRNRLIEHYPWNKIVAEAADLIDNFSLPAFFVFPPRLHVYRPPPTGL</sequence>
<organism evidence="1 2">
    <name type="scientific">Heterodera trifolii</name>
    <dbReference type="NCBI Taxonomy" id="157864"/>
    <lineage>
        <taxon>Eukaryota</taxon>
        <taxon>Metazoa</taxon>
        <taxon>Ecdysozoa</taxon>
        <taxon>Nematoda</taxon>
        <taxon>Chromadorea</taxon>
        <taxon>Rhabditida</taxon>
        <taxon>Tylenchina</taxon>
        <taxon>Tylenchomorpha</taxon>
        <taxon>Tylenchoidea</taxon>
        <taxon>Heteroderidae</taxon>
        <taxon>Heteroderinae</taxon>
        <taxon>Heterodera</taxon>
    </lineage>
</organism>
<evidence type="ECO:0000313" key="2">
    <source>
        <dbReference type="Proteomes" id="UP001620626"/>
    </source>
</evidence>